<sequence>MTVVVMMVVTELVTELVTVLKQSVYAHVFEDSLQTGTLTLQGNGYSSTENDLVKEYPKLPKPKIGRLLQFHHHAEDVGPYFNLKKK</sequence>
<gene>
    <name evidence="1" type="ORF">GHT06_017120</name>
</gene>
<dbReference type="AlphaFoldDB" id="A0AAD5PVS7"/>
<evidence type="ECO:0000313" key="2">
    <source>
        <dbReference type="Proteomes" id="UP000820818"/>
    </source>
</evidence>
<dbReference type="EMBL" id="WJBH02000006">
    <property type="protein sequence ID" value="KAI9557295.1"/>
    <property type="molecule type" value="Genomic_DNA"/>
</dbReference>
<proteinExistence type="predicted"/>
<name>A0AAD5PVS7_9CRUS</name>
<accession>A0AAD5PVS7</accession>
<reference evidence="1 2" key="1">
    <citation type="submission" date="2022-05" db="EMBL/GenBank/DDBJ databases">
        <title>A multi-omics perspective on studying reproductive biology in Daphnia sinensis.</title>
        <authorList>
            <person name="Jia J."/>
        </authorList>
    </citation>
    <scope>NUCLEOTIDE SEQUENCE [LARGE SCALE GENOMIC DNA]</scope>
    <source>
        <strain evidence="1 2">WSL</strain>
    </source>
</reference>
<comment type="caution">
    <text evidence="1">The sequence shown here is derived from an EMBL/GenBank/DDBJ whole genome shotgun (WGS) entry which is preliminary data.</text>
</comment>
<organism evidence="1 2">
    <name type="scientific">Daphnia sinensis</name>
    <dbReference type="NCBI Taxonomy" id="1820382"/>
    <lineage>
        <taxon>Eukaryota</taxon>
        <taxon>Metazoa</taxon>
        <taxon>Ecdysozoa</taxon>
        <taxon>Arthropoda</taxon>
        <taxon>Crustacea</taxon>
        <taxon>Branchiopoda</taxon>
        <taxon>Diplostraca</taxon>
        <taxon>Cladocera</taxon>
        <taxon>Anomopoda</taxon>
        <taxon>Daphniidae</taxon>
        <taxon>Daphnia</taxon>
        <taxon>Daphnia similis group</taxon>
    </lineage>
</organism>
<keyword evidence="2" id="KW-1185">Reference proteome</keyword>
<protein>
    <submittedName>
        <fullName evidence="1">Uncharacterized protein</fullName>
    </submittedName>
</protein>
<evidence type="ECO:0000313" key="1">
    <source>
        <dbReference type="EMBL" id="KAI9557295.1"/>
    </source>
</evidence>
<dbReference type="Proteomes" id="UP000820818">
    <property type="component" value="Linkage Group LG6"/>
</dbReference>